<accession>A0A8H7W9W7</accession>
<reference evidence="2" key="1">
    <citation type="submission" date="2021-02" db="EMBL/GenBank/DDBJ databases">
        <title>Genome sequence Cadophora malorum strain M34.</title>
        <authorList>
            <person name="Stefanovic E."/>
            <person name="Vu D."/>
            <person name="Scully C."/>
            <person name="Dijksterhuis J."/>
            <person name="Roader J."/>
            <person name="Houbraken J."/>
        </authorList>
    </citation>
    <scope>NUCLEOTIDE SEQUENCE</scope>
    <source>
        <strain evidence="2">M34</strain>
    </source>
</reference>
<keyword evidence="3" id="KW-1185">Reference proteome</keyword>
<dbReference type="Proteomes" id="UP000664132">
    <property type="component" value="Unassembled WGS sequence"/>
</dbReference>
<dbReference type="Gene3D" id="3.40.50.1820">
    <property type="entry name" value="alpha/beta hydrolase"/>
    <property type="match status" value="1"/>
</dbReference>
<dbReference type="EMBL" id="JAFJYH010000174">
    <property type="protein sequence ID" value="KAG4416804.1"/>
    <property type="molecule type" value="Genomic_DNA"/>
</dbReference>
<dbReference type="OrthoDB" id="408373at2759"/>
<organism evidence="2 3">
    <name type="scientific">Cadophora malorum</name>
    <dbReference type="NCBI Taxonomy" id="108018"/>
    <lineage>
        <taxon>Eukaryota</taxon>
        <taxon>Fungi</taxon>
        <taxon>Dikarya</taxon>
        <taxon>Ascomycota</taxon>
        <taxon>Pezizomycotina</taxon>
        <taxon>Leotiomycetes</taxon>
        <taxon>Helotiales</taxon>
        <taxon>Ploettnerulaceae</taxon>
        <taxon>Cadophora</taxon>
    </lineage>
</organism>
<proteinExistence type="predicted"/>
<gene>
    <name evidence="2" type="ORF">IFR04_010059</name>
</gene>
<dbReference type="InterPro" id="IPR029058">
    <property type="entry name" value="AB_hydrolase_fold"/>
</dbReference>
<dbReference type="PANTHER" id="PTHR37017">
    <property type="entry name" value="AB HYDROLASE-1 DOMAIN-CONTAINING PROTEIN-RELATED"/>
    <property type="match status" value="1"/>
</dbReference>
<name>A0A8H7W9W7_9HELO</name>
<dbReference type="SUPFAM" id="SSF53474">
    <property type="entry name" value="alpha/beta-Hydrolases"/>
    <property type="match status" value="1"/>
</dbReference>
<dbReference type="Pfam" id="PF12697">
    <property type="entry name" value="Abhydrolase_6"/>
    <property type="match status" value="1"/>
</dbReference>
<dbReference type="PANTHER" id="PTHR37017:SF11">
    <property type="entry name" value="ESTERASE_LIPASE_THIOESTERASE DOMAIN-CONTAINING PROTEIN"/>
    <property type="match status" value="1"/>
</dbReference>
<dbReference type="InterPro" id="IPR000073">
    <property type="entry name" value="AB_hydrolase_1"/>
</dbReference>
<evidence type="ECO:0000313" key="2">
    <source>
        <dbReference type="EMBL" id="KAG4416804.1"/>
    </source>
</evidence>
<protein>
    <recommendedName>
        <fullName evidence="1">AB hydrolase-1 domain-containing protein</fullName>
    </recommendedName>
</protein>
<comment type="caution">
    <text evidence="2">The sequence shown here is derived from an EMBL/GenBank/DDBJ whole genome shotgun (WGS) entry which is preliminary data.</text>
</comment>
<evidence type="ECO:0000259" key="1">
    <source>
        <dbReference type="Pfam" id="PF12697"/>
    </source>
</evidence>
<dbReference type="InterPro" id="IPR052897">
    <property type="entry name" value="Sec-Metab_Biosynth_Hydrolase"/>
</dbReference>
<evidence type="ECO:0000313" key="3">
    <source>
        <dbReference type="Proteomes" id="UP000664132"/>
    </source>
</evidence>
<feature type="domain" description="AB hydrolase-1" evidence="1">
    <location>
        <begin position="8"/>
        <end position="241"/>
    </location>
</feature>
<dbReference type="AlphaFoldDB" id="A0A8H7W9W7"/>
<sequence length="252" mass="27058">MASKPVFIFLPGAWHSPSIYDAVISKLSNHGYTSQALPLQAILAKPAVTTLQPDIDALNTAVRSQAEAGNDVIVVGHSWSGIIVGGALENLSKKSREKEGKKGGVVSLAYIAAFVPMEGVGLVQAFGGEVPPFYEVEKPWVTPFGPPGPIPLFYHDLPTPQAELWTSRLAPHSYATKFLGTESCSWREIPSSYLLCEDDRAIPPPVQKAMVEACKKQGASMDVSGLMSSHSPFLSKVDETVTWLRGVAGENI</sequence>